<reference evidence="1" key="1">
    <citation type="submission" date="2018-04" db="EMBL/GenBank/DDBJ databases">
        <title>Structure and Genome Organization of a Novel Fiji Strain of Sweet potato vein clearing virus Identified by High-Throughput Sequencing.</title>
        <authorList>
            <person name="Wu L."/>
            <person name="Liu H."/>
            <person name="Abad J."/>
            <person name="French R."/>
            <person name="Li R."/>
        </authorList>
    </citation>
    <scope>NUCLEOTIDE SEQUENCE</scope>
    <source>
        <strain evidence="1">Fiji</strain>
    </source>
</reference>
<organism evidence="1">
    <name type="scientific">Sweet potato vein clearing virus</name>
    <dbReference type="NCBI Taxonomy" id="995049"/>
    <lineage>
        <taxon>Viruses</taxon>
        <taxon>Riboviria</taxon>
        <taxon>Pararnavirae</taxon>
        <taxon>Artverviricota</taxon>
        <taxon>Revtraviricetes</taxon>
        <taxon>Ortervirales</taxon>
        <taxon>Caulimoviridae</taxon>
        <taxon>Solendovirus</taxon>
        <taxon>Solendovirus venaipomeae</taxon>
    </lineage>
</organism>
<protein>
    <submittedName>
        <fullName evidence="1">Uncharacterized protein</fullName>
    </submittedName>
</protein>
<evidence type="ECO:0000313" key="1">
    <source>
        <dbReference type="EMBL" id="AWA81912.1"/>
    </source>
</evidence>
<accession>A0A2R4VA99</accession>
<name>A0A2R4VA99_9VIRU</name>
<dbReference type="EMBL" id="MH188860">
    <property type="protein sequence ID" value="AWA81912.1"/>
    <property type="molecule type" value="Genomic_DNA"/>
</dbReference>
<sequence>MTTSIKDQIDELNRNLSKICLEILDNTQLIIDHFNIRKSVVIEGQTSRTTEDVIREMNELIEKMNKKK</sequence>
<proteinExistence type="predicted"/>